<dbReference type="EMBL" id="GITU01010949">
    <property type="protein sequence ID" value="MBC1179652.1"/>
    <property type="molecule type" value="Transcribed_RNA"/>
</dbReference>
<dbReference type="AlphaFoldDB" id="A0A7G3B0T6"/>
<reference evidence="1" key="1">
    <citation type="journal article" date="2020" name="BMC">
        <title>Leishmania infection induces a limited differential gene expression in the sand fly midgut.</title>
        <authorList>
            <person name="Coutinho-Abreu I.V."/>
            <person name="Serafim T.D."/>
            <person name="Meneses C."/>
            <person name="Kamhawi S."/>
            <person name="Oliveira F."/>
            <person name="Valenzuela J.G."/>
        </authorList>
    </citation>
    <scope>NUCLEOTIDE SEQUENCE</scope>
    <source>
        <strain evidence="1">Jacobina</strain>
        <tissue evidence="1">Midgut</tissue>
    </source>
</reference>
<name>A0A7G3B0T6_LUTLO</name>
<evidence type="ECO:0000313" key="1">
    <source>
        <dbReference type="EMBL" id="MBC1179652.1"/>
    </source>
</evidence>
<organism evidence="1">
    <name type="scientific">Lutzomyia longipalpis</name>
    <name type="common">Sand fly</name>
    <dbReference type="NCBI Taxonomy" id="7200"/>
    <lineage>
        <taxon>Eukaryota</taxon>
        <taxon>Metazoa</taxon>
        <taxon>Ecdysozoa</taxon>
        <taxon>Arthropoda</taxon>
        <taxon>Hexapoda</taxon>
        <taxon>Insecta</taxon>
        <taxon>Pterygota</taxon>
        <taxon>Neoptera</taxon>
        <taxon>Endopterygota</taxon>
        <taxon>Diptera</taxon>
        <taxon>Nematocera</taxon>
        <taxon>Psychodoidea</taxon>
        <taxon>Psychodidae</taxon>
        <taxon>Lutzomyia</taxon>
        <taxon>Lutzomyia</taxon>
    </lineage>
</organism>
<proteinExistence type="predicted"/>
<accession>A0A7G3B0T6</accession>
<sequence length="270" mass="30771">MLCGGKAREVNSFESLFGHFQHHPVVWYVDLNSINGSLLCKHRMDHLLTRTLTDSLILQHVIVLQHWPVGISFNFLICEIFMARRHGLQKALLIDKGNENNSLPLLTLPIQIRLKFRWVVINNVTLWVCHESLICLRKMGFACGRKNSKQLLKWQKGATHLKVKCQFAEILQITHKGSIVVRIVPSPGNNATIVVKKSPLECFNVALCLLPENVFSHIWIFELGYVVIPLVEGEALLKYRLLVVFIGITRTTTHFLSSPGQFLQLQTSTF</sequence>
<protein>
    <submittedName>
        <fullName evidence="1">Uncharacterized protein</fullName>
    </submittedName>
</protein>